<feature type="region of interest" description="Disordered" evidence="2">
    <location>
        <begin position="1"/>
        <end position="82"/>
    </location>
</feature>
<feature type="compositionally biased region" description="Basic and acidic residues" evidence="2">
    <location>
        <begin position="1237"/>
        <end position="1291"/>
    </location>
</feature>
<feature type="region of interest" description="Disordered" evidence="2">
    <location>
        <begin position="239"/>
        <end position="267"/>
    </location>
</feature>
<feature type="compositionally biased region" description="Polar residues" evidence="2">
    <location>
        <begin position="1131"/>
        <end position="1141"/>
    </location>
</feature>
<feature type="compositionally biased region" description="Polar residues" evidence="2">
    <location>
        <begin position="717"/>
        <end position="726"/>
    </location>
</feature>
<feature type="region of interest" description="Disordered" evidence="2">
    <location>
        <begin position="1203"/>
        <end position="1575"/>
    </location>
</feature>
<feature type="region of interest" description="Disordered" evidence="2">
    <location>
        <begin position="585"/>
        <end position="614"/>
    </location>
</feature>
<feature type="compositionally biased region" description="Polar residues" evidence="2">
    <location>
        <begin position="659"/>
        <end position="673"/>
    </location>
</feature>
<sequence length="1661" mass="187365">MMGRKTGVAGSKATSLKQGKHPEASKGTKRQQKKPAMLSNGIKKKPVKSKPGFTLYSGSSRIEGEQKTGAESSRLVTKPGNKAELKMEASTEVVSQVQLQEEKVKLSKATSFYIPTADSEDSEGGDENDCMVRTPFNKRLVSSTPDPERLKETESEDEDNIAAEVTGLFESVGTRALTVDEDSPQMIPERDVATEAQLIPQDTKELAASVVKGLAEKLKLQREAAQPIKLLQPCKASHSEKTLDSNSLPHSQANQTKSGPLWKQKHQKWKDDLSQYKKDPVGLERDGSDILNSMVPSEIATELSRQNPMTKAEWIPDSMPPEAVKRVSSKSAVDLNHSRGYAYQTSGLRMKDKTKNTKDSELRSIETSTSAISTVKENGSVPGISSTSFMQLPTSMSSFQHKQTTPGFTDNYKDYQSFKSGILQNMNNSGKVAIPLENYAAPNVPTVDSTQSLRSHPISAPTFTTQSSMATMTSTLTHTTTVSSLNNSVKVCETVTSLDAHTHVTMFPKTDKTEPPLNLAPKHRLIQDARNISKKKVNKESHVGKYHEGIIADVAASTTSESAQESNVIIVATATCLDSTADSQDSELSKVMGSSDTNKSQNQQNQNVSGKASNSIHNTSYLSEVINFLKTDGFNAKEKATKQNSESKPENTEEDNQPKESLNMRQVVPSSSDDNLKEIMSQYLPLEHQEKTEPQEHVLENGKTESYLGTEGGLFQQDVNNSSSAQVDKADSNQNYNSDDYSYNRPRRRRKSRNLYYLESMADPTLREIACRLAFKATALRDIELRDLIDDMIFHTDAALGHEDARYQSSNLFLQEENSKLKKRLHNVNRQLDAKERQEKMASTSVYSISNNEMLHMERKMMHLRQEKDRLDAQLTTLLEEKSRWLITQQDLVKAISLKDHEILKLEEKHQQERIKLHQSLDQATQNSQGVHYKLSVADREISNMEQRLKCRDLDIADLREKLRLAELSVGDCKQQVTMKDQEISRLKDMVDTLKLGVDHVLKMFESGSPGLVATEQQRQGIDSLYRMAHPERFTSGSGTERREPTTSYQPYQPYVGAGATRQQEIFAPPAELGQSLGVPTQTSDNMAHLHLIRPEPRYPGHLQQALSETKKDGDSISQKAFSWMQQRLQNLTDGQRQPQVEASYERQRSQETVDGNRLTAAVLEEHNQRLSPIDRRLWRSMQESPIVAEPEPYYSDSEIELTRQESRRFSSKSPKSILKRDRGRANERYWQTSTPNREEYYQDQDRERSRGPYRNGQERNGRARRKSESDKYCDHRRSDREFPKSHEERRKWIRSTTPREHRHERSRQEGSDEERDNTRYSISDYFKKKSQMPRLPKSPRRESRERVRTRTQQSSQSSKLSTLFSVPISKSSDGFGPRTREKSTSTPISKSMTQDDELVEVDIEASSIASSELNMRRNGPSFTQGQKGKTGEAWNIARSYSPSSIKKTDKSKRNERRSRSLEDYPQEREQIFGRSVRSNSQEQETRFRTLEPDTDSSASDDSLRQRQDLSKVYFSPRRVPLPNQSGQKYGSQSHSEPSQPRASNGPSSGGTTNGIPSHYATRGSDFPNQSCPRHLSDISLSRRATNGGDVTQREFFQGTELSSTSLSSIEDDNNGALTEISNNNQMRCLNEDLFSTGIASLDMKIANLQKKIDRAKAIFS</sequence>
<feature type="compositionally biased region" description="Basic and acidic residues" evidence="2">
    <location>
        <begin position="1340"/>
        <end position="1349"/>
    </location>
</feature>
<feature type="compositionally biased region" description="Low complexity" evidence="2">
    <location>
        <begin position="594"/>
        <end position="609"/>
    </location>
</feature>
<feature type="compositionally biased region" description="Basic and acidic residues" evidence="2">
    <location>
        <begin position="1219"/>
        <end position="1228"/>
    </location>
</feature>
<feature type="compositionally biased region" description="Polar residues" evidence="2">
    <location>
        <begin position="244"/>
        <end position="258"/>
    </location>
</feature>
<feature type="compositionally biased region" description="Low complexity" evidence="2">
    <location>
        <begin position="1351"/>
        <end position="1364"/>
    </location>
</feature>
<protein>
    <submittedName>
        <fullName evidence="3">Uncharacterized protein</fullName>
    </submittedName>
</protein>
<feature type="compositionally biased region" description="Basic and acidic residues" evidence="2">
    <location>
        <begin position="1298"/>
        <end position="1311"/>
    </location>
</feature>
<reference evidence="3" key="1">
    <citation type="journal article" date="2023" name="G3 (Bethesda)">
        <title>A reference genome for the long-term kleptoplast-retaining sea slug Elysia crispata morphotype clarki.</title>
        <authorList>
            <person name="Eastman K.E."/>
            <person name="Pendleton A.L."/>
            <person name="Shaikh M.A."/>
            <person name="Suttiyut T."/>
            <person name="Ogas R."/>
            <person name="Tomko P."/>
            <person name="Gavelis G."/>
            <person name="Widhalm J.R."/>
            <person name="Wisecaver J.H."/>
        </authorList>
    </citation>
    <scope>NUCLEOTIDE SEQUENCE</scope>
    <source>
        <strain evidence="3">ECLA1</strain>
    </source>
</reference>
<feature type="region of interest" description="Disordered" evidence="2">
    <location>
        <begin position="1131"/>
        <end position="1156"/>
    </location>
</feature>
<proteinExistence type="predicted"/>
<dbReference type="EMBL" id="JAWDGP010006910">
    <property type="protein sequence ID" value="KAK3733160.1"/>
    <property type="molecule type" value="Genomic_DNA"/>
</dbReference>
<evidence type="ECO:0000256" key="1">
    <source>
        <dbReference type="SAM" id="Coils"/>
    </source>
</evidence>
<evidence type="ECO:0000256" key="2">
    <source>
        <dbReference type="SAM" id="MobiDB-lite"/>
    </source>
</evidence>
<organism evidence="3 4">
    <name type="scientific">Elysia crispata</name>
    <name type="common">lettuce slug</name>
    <dbReference type="NCBI Taxonomy" id="231223"/>
    <lineage>
        <taxon>Eukaryota</taxon>
        <taxon>Metazoa</taxon>
        <taxon>Spiralia</taxon>
        <taxon>Lophotrochozoa</taxon>
        <taxon>Mollusca</taxon>
        <taxon>Gastropoda</taxon>
        <taxon>Heterobranchia</taxon>
        <taxon>Euthyneura</taxon>
        <taxon>Panpulmonata</taxon>
        <taxon>Sacoglossa</taxon>
        <taxon>Placobranchoidea</taxon>
        <taxon>Plakobranchidae</taxon>
        <taxon>Elysia</taxon>
    </lineage>
</organism>
<name>A0AAE1CSN0_9GAST</name>
<comment type="caution">
    <text evidence="3">The sequence shown here is derived from an EMBL/GenBank/DDBJ whole genome shotgun (WGS) entry which is preliminary data.</text>
</comment>
<feature type="coiled-coil region" evidence="1">
    <location>
        <begin position="811"/>
        <end position="881"/>
    </location>
</feature>
<accession>A0AAE1CSN0</accession>
<feature type="compositionally biased region" description="Acidic residues" evidence="2">
    <location>
        <begin position="1395"/>
        <end position="1404"/>
    </location>
</feature>
<feature type="compositionally biased region" description="Basic and acidic residues" evidence="2">
    <location>
        <begin position="637"/>
        <end position="651"/>
    </location>
</feature>
<evidence type="ECO:0000313" key="3">
    <source>
        <dbReference type="EMBL" id="KAK3733160.1"/>
    </source>
</evidence>
<feature type="region of interest" description="Disordered" evidence="2">
    <location>
        <begin position="139"/>
        <end position="160"/>
    </location>
</feature>
<feature type="compositionally biased region" description="Low complexity" evidence="2">
    <location>
        <begin position="732"/>
        <end position="744"/>
    </location>
</feature>
<keyword evidence="1" id="KW-0175">Coiled coil</keyword>
<keyword evidence="4" id="KW-1185">Reference proteome</keyword>
<dbReference type="Proteomes" id="UP001283361">
    <property type="component" value="Unassembled WGS sequence"/>
</dbReference>
<gene>
    <name evidence="3" type="ORF">RRG08_046083</name>
</gene>
<feature type="region of interest" description="Disordered" evidence="2">
    <location>
        <begin position="714"/>
        <end position="748"/>
    </location>
</feature>
<feature type="compositionally biased region" description="Basic and acidic residues" evidence="2">
    <location>
        <begin position="1447"/>
        <end position="1472"/>
    </location>
</feature>
<feature type="compositionally biased region" description="Polar residues" evidence="2">
    <location>
        <begin position="1523"/>
        <end position="1543"/>
    </location>
</feature>
<feature type="region of interest" description="Disordered" evidence="2">
    <location>
        <begin position="637"/>
        <end position="674"/>
    </location>
</feature>
<evidence type="ECO:0000313" key="4">
    <source>
        <dbReference type="Proteomes" id="UP001283361"/>
    </source>
</evidence>